<keyword evidence="8" id="KW-1185">Reference proteome</keyword>
<dbReference type="InterPro" id="IPR050857">
    <property type="entry name" value="D-2-hydroxyacid_DH"/>
</dbReference>
<comment type="caution">
    <text evidence="7">The sequence shown here is derived from an EMBL/GenBank/DDBJ whole genome shotgun (WGS) entry which is preliminary data.</text>
</comment>
<dbReference type="InterPro" id="IPR006139">
    <property type="entry name" value="D-isomer_2_OHA_DH_cat_dom"/>
</dbReference>
<feature type="domain" description="D-isomer specific 2-hydroxyacid dehydrogenase NAD-binding" evidence="6">
    <location>
        <begin position="189"/>
        <end position="354"/>
    </location>
</feature>
<dbReference type="PANTHER" id="PTHR42789:SF1">
    <property type="entry name" value="D-ISOMER SPECIFIC 2-HYDROXYACID DEHYDROGENASE FAMILY PROTEIN (AFU_ORTHOLOGUE AFUA_6G10090)"/>
    <property type="match status" value="1"/>
</dbReference>
<dbReference type="Proteomes" id="UP001189429">
    <property type="component" value="Unassembled WGS sequence"/>
</dbReference>
<evidence type="ECO:0000259" key="5">
    <source>
        <dbReference type="Pfam" id="PF00389"/>
    </source>
</evidence>
<dbReference type="Gene3D" id="3.40.50.720">
    <property type="entry name" value="NAD(P)-binding Rossmann-like Domain"/>
    <property type="match status" value="2"/>
</dbReference>
<proteinExistence type="inferred from homology"/>
<dbReference type="EMBL" id="CAUYUJ010018494">
    <property type="protein sequence ID" value="CAK0884016.1"/>
    <property type="molecule type" value="Genomic_DNA"/>
</dbReference>
<dbReference type="InterPro" id="IPR006140">
    <property type="entry name" value="D-isomer_DH_NAD-bd"/>
</dbReference>
<dbReference type="SUPFAM" id="SSF52283">
    <property type="entry name" value="Formate/glycerate dehydrogenase catalytic domain-like"/>
    <property type="match status" value="1"/>
</dbReference>
<evidence type="ECO:0000256" key="3">
    <source>
        <dbReference type="ARBA" id="ARBA00023027"/>
    </source>
</evidence>
<evidence type="ECO:0000313" key="7">
    <source>
        <dbReference type="EMBL" id="CAK0884016.1"/>
    </source>
</evidence>
<dbReference type="Pfam" id="PF02826">
    <property type="entry name" value="2-Hacid_dh_C"/>
    <property type="match status" value="1"/>
</dbReference>
<evidence type="ECO:0000256" key="4">
    <source>
        <dbReference type="RuleBase" id="RU003719"/>
    </source>
</evidence>
<protein>
    <recommendedName>
        <fullName evidence="9">Phosphoglycerate dehydrogenase</fullName>
    </recommendedName>
</protein>
<reference evidence="7" key="1">
    <citation type="submission" date="2023-10" db="EMBL/GenBank/DDBJ databases">
        <authorList>
            <person name="Chen Y."/>
            <person name="Shah S."/>
            <person name="Dougan E. K."/>
            <person name="Thang M."/>
            <person name="Chan C."/>
        </authorList>
    </citation>
    <scope>NUCLEOTIDE SEQUENCE [LARGE SCALE GENOMIC DNA]</scope>
</reference>
<keyword evidence="2 4" id="KW-0560">Oxidoreductase</keyword>
<evidence type="ECO:0000313" key="8">
    <source>
        <dbReference type="Proteomes" id="UP001189429"/>
    </source>
</evidence>
<evidence type="ECO:0008006" key="9">
    <source>
        <dbReference type="Google" id="ProtNLM"/>
    </source>
</evidence>
<evidence type="ECO:0000256" key="1">
    <source>
        <dbReference type="ARBA" id="ARBA00005854"/>
    </source>
</evidence>
<organism evidence="7 8">
    <name type="scientific">Prorocentrum cordatum</name>
    <dbReference type="NCBI Taxonomy" id="2364126"/>
    <lineage>
        <taxon>Eukaryota</taxon>
        <taxon>Sar</taxon>
        <taxon>Alveolata</taxon>
        <taxon>Dinophyceae</taxon>
        <taxon>Prorocentrales</taxon>
        <taxon>Prorocentraceae</taxon>
        <taxon>Prorocentrum</taxon>
    </lineage>
</organism>
<dbReference type="SUPFAM" id="SSF51735">
    <property type="entry name" value="NAD(P)-binding Rossmann-fold domains"/>
    <property type="match status" value="1"/>
</dbReference>
<dbReference type="InterPro" id="IPR036291">
    <property type="entry name" value="NAD(P)-bd_dom_sf"/>
</dbReference>
<evidence type="ECO:0000259" key="6">
    <source>
        <dbReference type="Pfam" id="PF02826"/>
    </source>
</evidence>
<comment type="similarity">
    <text evidence="1 4">Belongs to the D-isomer specific 2-hydroxyacid dehydrogenase family.</text>
</comment>
<dbReference type="PANTHER" id="PTHR42789">
    <property type="entry name" value="D-ISOMER SPECIFIC 2-HYDROXYACID DEHYDROGENASE FAMILY PROTEIN (AFU_ORTHOLOGUE AFUA_6G10090)"/>
    <property type="match status" value="1"/>
</dbReference>
<sequence length="411" mass="42030">MARGVAASAAVPLALPRVAPAGLRLARGAVRRTASAAGEPTAGIVGPLLAGGGPLGCVLRRATARGRSGARRGAGGAAAATAATRVLLVDPLSSSLRQRLAVAGCAVEERAPAESVEEALARARPEVVIIRSSLLREEQLQGEGASGIQLVMRAGAGVDNIAVGALLRRGAVVANAAGANAVAVAELTMAHLLNLDRRLSDQVASLRQGQWRRLEFAPVARGLCGNILAVLGPGHIGREVVKRALAFGMDVRCWGRASGRSQAEKLGATWCDSPADAVRGAYAMTVHLPLSAETEGLVGKALFELLDPGGLVVNMSRGGVVDEAALLEAVRERGLRAGLDVFDLEPAADDREFRDGAIMSCKGIFGSHHTGARTAQAALAVEDAVLRAVEAHLSGAPVPGAVRPSAAEAVR</sequence>
<evidence type="ECO:0000256" key="2">
    <source>
        <dbReference type="ARBA" id="ARBA00023002"/>
    </source>
</evidence>
<feature type="domain" description="D-isomer specific 2-hydroxyacid dehydrogenase catalytic" evidence="5">
    <location>
        <begin position="86"/>
        <end position="402"/>
    </location>
</feature>
<dbReference type="Pfam" id="PF00389">
    <property type="entry name" value="2-Hacid_dh"/>
    <property type="match status" value="1"/>
</dbReference>
<gene>
    <name evidence="7" type="ORF">PCOR1329_LOCUS66076</name>
</gene>
<keyword evidence="3" id="KW-0520">NAD</keyword>
<accession>A0ABN9WCH6</accession>
<name>A0ABN9WCH6_9DINO</name>